<dbReference type="GO" id="GO:0000976">
    <property type="term" value="F:transcription cis-regulatory region binding"/>
    <property type="evidence" value="ECO:0007669"/>
    <property type="project" value="TreeGrafter"/>
</dbReference>
<dbReference type="SUPFAM" id="SSF47413">
    <property type="entry name" value="lambda repressor-like DNA-binding domains"/>
    <property type="match status" value="1"/>
</dbReference>
<keyword evidence="1" id="KW-0805">Transcription regulation</keyword>
<keyword evidence="3" id="KW-0804">Transcription</keyword>
<dbReference type="InterPro" id="IPR000843">
    <property type="entry name" value="HTH_LacI"/>
</dbReference>
<sequence>MTDTSEPVRPDAVRAGAVTLHDVAREAGVSLATASRALNGSTRKVADSYRERVQAAAARLGYTANLSAQATARGTSAIIALLVADIADPYFGEIASGVARGADEEGLVVTVAITERDPAREVRLVRALRGQRPRGLILAASRASKDIAPDLSAELDQFAAAGGRVVALGAGSDGSDVVRGVAIDNRGGAAELGAALAARGYRTAVVLAAAGVVTSDDRVAGFTEGFTAGGGEVAAVLRGGFTRESGHDLMAQALADRVEPGTVVFGISDVVAIGALSALREAGRAVGDDIALAGFDDIPTGRDVTPALTTVRIPLEEVGYQALHAATDAEWEPAALRLEVLLRDSTPLRDGGAADAAAGA</sequence>
<evidence type="ECO:0000313" key="6">
    <source>
        <dbReference type="Proteomes" id="UP000187185"/>
    </source>
</evidence>
<keyword evidence="2" id="KW-0238">DNA-binding</keyword>
<dbReference type="PROSITE" id="PS50932">
    <property type="entry name" value="HTH_LACI_2"/>
    <property type="match status" value="1"/>
</dbReference>
<evidence type="ECO:0000259" key="4">
    <source>
        <dbReference type="PROSITE" id="PS50932"/>
    </source>
</evidence>
<keyword evidence="6" id="KW-1185">Reference proteome</keyword>
<dbReference type="PANTHER" id="PTHR30146">
    <property type="entry name" value="LACI-RELATED TRANSCRIPTIONAL REPRESSOR"/>
    <property type="match status" value="1"/>
</dbReference>
<dbReference type="Gene3D" id="3.40.50.2300">
    <property type="match status" value="2"/>
</dbReference>
<gene>
    <name evidence="5" type="ORF">BOH66_02355</name>
</gene>
<evidence type="ECO:0000256" key="3">
    <source>
        <dbReference type="ARBA" id="ARBA00023163"/>
    </source>
</evidence>
<dbReference type="AlphaFoldDB" id="A0A1P8U578"/>
<proteinExistence type="predicted"/>
<dbReference type="PRINTS" id="PR00036">
    <property type="entry name" value="HTHLACI"/>
</dbReference>
<dbReference type="SUPFAM" id="SSF53822">
    <property type="entry name" value="Periplasmic binding protein-like I"/>
    <property type="match status" value="1"/>
</dbReference>
<dbReference type="RefSeq" id="WP_076688936.1">
    <property type="nucleotide sequence ID" value="NZ_CP018762.1"/>
</dbReference>
<dbReference type="InterPro" id="IPR046335">
    <property type="entry name" value="LacI/GalR-like_sensor"/>
</dbReference>
<dbReference type="Pfam" id="PF13377">
    <property type="entry name" value="Peripla_BP_3"/>
    <property type="match status" value="1"/>
</dbReference>
<dbReference type="EMBL" id="CP018762">
    <property type="protein sequence ID" value="APZ33259.1"/>
    <property type="molecule type" value="Genomic_DNA"/>
</dbReference>
<reference evidence="5 6" key="1">
    <citation type="submission" date="2016-12" db="EMBL/GenBank/DDBJ databases">
        <title>Complete genome sequence of Microbacterium aurum KACC 15219.</title>
        <authorList>
            <person name="Jung Y."/>
            <person name="Shin J.-H."/>
            <person name="Lee Y.-J."/>
            <person name="Yi H."/>
            <person name="Bahn Y.-S."/>
            <person name="Kim J.F."/>
            <person name="Lee D.-W."/>
        </authorList>
    </citation>
    <scope>NUCLEOTIDE SEQUENCE [LARGE SCALE GENOMIC DNA]</scope>
    <source>
        <strain evidence="5 6">KACC 15219</strain>
    </source>
</reference>
<dbReference type="Proteomes" id="UP000187185">
    <property type="component" value="Chromosome"/>
</dbReference>
<evidence type="ECO:0000256" key="1">
    <source>
        <dbReference type="ARBA" id="ARBA00023015"/>
    </source>
</evidence>
<accession>A0A1P8U578</accession>
<dbReference type="CDD" id="cd06267">
    <property type="entry name" value="PBP1_LacI_sugar_binding-like"/>
    <property type="match status" value="1"/>
</dbReference>
<name>A0A1P8U578_9MICO</name>
<feature type="domain" description="HTH lacI-type" evidence="4">
    <location>
        <begin position="18"/>
        <end position="73"/>
    </location>
</feature>
<evidence type="ECO:0000256" key="2">
    <source>
        <dbReference type="ARBA" id="ARBA00023125"/>
    </source>
</evidence>
<dbReference type="InterPro" id="IPR010982">
    <property type="entry name" value="Lambda_DNA-bd_dom_sf"/>
</dbReference>
<dbReference type="PROSITE" id="PS00356">
    <property type="entry name" value="HTH_LACI_1"/>
    <property type="match status" value="1"/>
</dbReference>
<protein>
    <submittedName>
        <fullName evidence="5">LacI family transcriptional regulator</fullName>
    </submittedName>
</protein>
<dbReference type="KEGG" id="maur:BOH66_02355"/>
<dbReference type="SMART" id="SM00354">
    <property type="entry name" value="HTH_LACI"/>
    <property type="match status" value="1"/>
</dbReference>
<dbReference type="PANTHER" id="PTHR30146:SF109">
    <property type="entry name" value="HTH-TYPE TRANSCRIPTIONAL REGULATOR GALS"/>
    <property type="match status" value="1"/>
</dbReference>
<dbReference type="InterPro" id="IPR028082">
    <property type="entry name" value="Peripla_BP_I"/>
</dbReference>
<dbReference type="STRING" id="36805.BOH66_02355"/>
<dbReference type="Gene3D" id="1.10.260.40">
    <property type="entry name" value="lambda repressor-like DNA-binding domains"/>
    <property type="match status" value="1"/>
</dbReference>
<dbReference type="CDD" id="cd01392">
    <property type="entry name" value="HTH_LacI"/>
    <property type="match status" value="1"/>
</dbReference>
<dbReference type="Pfam" id="PF00356">
    <property type="entry name" value="LacI"/>
    <property type="match status" value="1"/>
</dbReference>
<organism evidence="5 6">
    <name type="scientific">Microbacterium aurum</name>
    <dbReference type="NCBI Taxonomy" id="36805"/>
    <lineage>
        <taxon>Bacteria</taxon>
        <taxon>Bacillati</taxon>
        <taxon>Actinomycetota</taxon>
        <taxon>Actinomycetes</taxon>
        <taxon>Micrococcales</taxon>
        <taxon>Microbacteriaceae</taxon>
        <taxon>Microbacterium</taxon>
    </lineage>
</organism>
<evidence type="ECO:0000313" key="5">
    <source>
        <dbReference type="EMBL" id="APZ33259.1"/>
    </source>
</evidence>
<dbReference type="GO" id="GO:0003700">
    <property type="term" value="F:DNA-binding transcription factor activity"/>
    <property type="evidence" value="ECO:0007669"/>
    <property type="project" value="TreeGrafter"/>
</dbReference>